<evidence type="ECO:0000313" key="10">
    <source>
        <dbReference type="Proteomes" id="UP000070352"/>
    </source>
</evidence>
<dbReference type="Gene3D" id="3.90.226.10">
    <property type="entry name" value="2-enoyl-CoA Hydratase, Chain A, domain 1"/>
    <property type="match status" value="1"/>
</dbReference>
<feature type="transmembrane region" description="Helical" evidence="5">
    <location>
        <begin position="333"/>
        <end position="354"/>
    </location>
</feature>
<proteinExistence type="predicted"/>
<dbReference type="InterPro" id="IPR052165">
    <property type="entry name" value="Membrane_assoc_protease"/>
</dbReference>
<sequence length="440" mass="48351">MKRNLSLFLSIIFLATVLTFIPKSSIISAEEKQLVYVIPVEQGIERGLERFLERAFSEAENAFADAIILEINTLGGSVDAAIGIGKLIQKEQIPVYAYIKGEAISAGSYISLNADKIYMEPNSHIGAAAVRTISGQQVDPKITSWWASHMIDAAKQNNKNEEIARGMVDPAVEIPGLSKKGQLITLDSDLALKYGIADGIVQSRKQLLNTIGLGSADTYEVGLTPAERLARFSTNPYVIPILLIIGLAGILIELFIPGFGIAGLIGISAFSLYFFGHYFAGFAGWEDIIFFIVGFILMVVELFVPGFGIFGALGVISLFAGIIFAAYETSYGLISLVIAVVVNSILFFILFKYFKHRGLWNRFILKDEQKKEGGYISHTKDKTIVGHKGRTLTKLRPSGVALIDNKRYDVVSEGVWIEANQEIEVIFVEGTRIIVREVKK</sequence>
<accession>A0A135L2E4</accession>
<keyword evidence="2 5" id="KW-0812">Transmembrane</keyword>
<dbReference type="GO" id="GO:0005886">
    <property type="term" value="C:plasma membrane"/>
    <property type="evidence" value="ECO:0007669"/>
    <property type="project" value="TreeGrafter"/>
</dbReference>
<dbReference type="InterPro" id="IPR012340">
    <property type="entry name" value="NA-bd_OB-fold"/>
</dbReference>
<evidence type="ECO:0000259" key="7">
    <source>
        <dbReference type="Pfam" id="PF24961"/>
    </source>
</evidence>
<dbReference type="Gene3D" id="2.40.50.140">
    <property type="entry name" value="Nucleic acid-binding proteins"/>
    <property type="match status" value="1"/>
</dbReference>
<dbReference type="PANTHER" id="PTHR33507">
    <property type="entry name" value="INNER MEMBRANE PROTEIN YBBJ"/>
    <property type="match status" value="1"/>
</dbReference>
<dbReference type="Proteomes" id="UP000070352">
    <property type="component" value="Unassembled WGS sequence"/>
</dbReference>
<dbReference type="RefSeq" id="WP_161937275.1">
    <property type="nucleotide sequence ID" value="NZ_LSKU01000001.1"/>
</dbReference>
<dbReference type="InterPro" id="IPR002810">
    <property type="entry name" value="NfeD-like_C"/>
</dbReference>
<protein>
    <submittedName>
        <fullName evidence="9">Uncharacterized protein</fullName>
    </submittedName>
</protein>
<feature type="transmembrane region" description="Helical" evidence="5">
    <location>
        <begin position="309"/>
        <end position="327"/>
    </location>
</feature>
<keyword evidence="10" id="KW-1185">Reference proteome</keyword>
<dbReference type="PANTHER" id="PTHR33507:SF3">
    <property type="entry name" value="INNER MEMBRANE PROTEIN YBBJ"/>
    <property type="match status" value="1"/>
</dbReference>
<keyword evidence="3 5" id="KW-1133">Transmembrane helix</keyword>
<evidence type="ECO:0000256" key="5">
    <source>
        <dbReference type="SAM" id="Phobius"/>
    </source>
</evidence>
<gene>
    <name evidence="9" type="ORF">U473_03460</name>
</gene>
<evidence type="ECO:0000259" key="6">
    <source>
        <dbReference type="Pfam" id="PF01957"/>
    </source>
</evidence>
<dbReference type="CDD" id="cd07021">
    <property type="entry name" value="Clp_protease_NfeD_like"/>
    <property type="match status" value="1"/>
</dbReference>
<feature type="transmembrane region" description="Helical" evidence="5">
    <location>
        <begin position="237"/>
        <end position="256"/>
    </location>
</feature>
<reference evidence="9 10" key="1">
    <citation type="submission" date="2016-02" db="EMBL/GenBank/DDBJ databases">
        <title>Draft Genome for Tepidibacillus decaturensis nov. sp. Strain Z9, an Anaerobic, Moderately Thermophilic and Heterotrophic Bacterium from Deep Subsurface of the Illinois Basin, USA.</title>
        <authorList>
            <person name="Dong Y."/>
            <person name="Chang J.Y."/>
            <person name="Sanford R."/>
            <person name="Fouke B.W."/>
        </authorList>
    </citation>
    <scope>NUCLEOTIDE SEQUENCE [LARGE SCALE GENOMIC DNA]</scope>
    <source>
        <strain evidence="9 10">Z9</strain>
    </source>
</reference>
<name>A0A135L2E4_9BACI</name>
<feature type="domain" description="NfeD-like C-terminal" evidence="6">
    <location>
        <begin position="383"/>
        <end position="436"/>
    </location>
</feature>
<comment type="subcellular location">
    <subcellularLocation>
        <location evidence="1">Membrane</location>
        <topology evidence="1">Multi-pass membrane protein</topology>
    </subcellularLocation>
</comment>
<dbReference type="AlphaFoldDB" id="A0A135L2E4"/>
<dbReference type="Pfam" id="PF24961">
    <property type="entry name" value="NfeD_membrane"/>
    <property type="match status" value="1"/>
</dbReference>
<dbReference type="InterPro" id="IPR056739">
    <property type="entry name" value="NfeD_membrane"/>
</dbReference>
<dbReference type="Pfam" id="PF25145">
    <property type="entry name" value="NfeD1b_N"/>
    <property type="match status" value="1"/>
</dbReference>
<feature type="domain" description="NfeD1b N-terminal" evidence="8">
    <location>
        <begin position="35"/>
        <end position="217"/>
    </location>
</feature>
<dbReference type="STRING" id="1413211.U473_03460"/>
<evidence type="ECO:0000256" key="3">
    <source>
        <dbReference type="ARBA" id="ARBA00022989"/>
    </source>
</evidence>
<keyword evidence="4 5" id="KW-0472">Membrane</keyword>
<dbReference type="InterPro" id="IPR056738">
    <property type="entry name" value="NfeD1b_N"/>
</dbReference>
<evidence type="ECO:0000256" key="1">
    <source>
        <dbReference type="ARBA" id="ARBA00004141"/>
    </source>
</evidence>
<evidence type="ECO:0000259" key="8">
    <source>
        <dbReference type="Pfam" id="PF25145"/>
    </source>
</evidence>
<evidence type="ECO:0000313" key="9">
    <source>
        <dbReference type="EMBL" id="KXG43181.1"/>
    </source>
</evidence>
<dbReference type="InterPro" id="IPR029045">
    <property type="entry name" value="ClpP/crotonase-like_dom_sf"/>
</dbReference>
<dbReference type="Pfam" id="PF01957">
    <property type="entry name" value="NfeD"/>
    <property type="match status" value="1"/>
</dbReference>
<feature type="domain" description="NfeD integral membrane" evidence="7">
    <location>
        <begin position="238"/>
        <end position="352"/>
    </location>
</feature>
<evidence type="ECO:0000256" key="2">
    <source>
        <dbReference type="ARBA" id="ARBA00022692"/>
    </source>
</evidence>
<organism evidence="9 10">
    <name type="scientific">Tepidibacillus decaturensis</name>
    <dbReference type="NCBI Taxonomy" id="1413211"/>
    <lineage>
        <taxon>Bacteria</taxon>
        <taxon>Bacillati</taxon>
        <taxon>Bacillota</taxon>
        <taxon>Bacilli</taxon>
        <taxon>Bacillales</taxon>
        <taxon>Bacillaceae</taxon>
        <taxon>Tepidibacillus</taxon>
    </lineage>
</organism>
<comment type="caution">
    <text evidence="9">The sequence shown here is derived from an EMBL/GenBank/DDBJ whole genome shotgun (WGS) entry which is preliminary data.</text>
</comment>
<evidence type="ECO:0000256" key="4">
    <source>
        <dbReference type="ARBA" id="ARBA00023136"/>
    </source>
</evidence>
<dbReference type="OrthoDB" id="9806253at2"/>
<dbReference type="SUPFAM" id="SSF52096">
    <property type="entry name" value="ClpP/crotonase"/>
    <property type="match status" value="1"/>
</dbReference>
<dbReference type="EMBL" id="LSKU01000001">
    <property type="protein sequence ID" value="KXG43181.1"/>
    <property type="molecule type" value="Genomic_DNA"/>
</dbReference>